<dbReference type="Pfam" id="PF00392">
    <property type="entry name" value="GntR"/>
    <property type="match status" value="1"/>
</dbReference>
<dbReference type="SMART" id="SM00895">
    <property type="entry name" value="FCD"/>
    <property type="match status" value="1"/>
</dbReference>
<dbReference type="InterPro" id="IPR008920">
    <property type="entry name" value="TF_FadR/GntR_C"/>
</dbReference>
<dbReference type="SUPFAM" id="SSF46785">
    <property type="entry name" value="Winged helix' DNA-binding domain"/>
    <property type="match status" value="1"/>
</dbReference>
<sequence>MTRNGAIVTQQSLRDQVLAILRKRLAVGDMVAGELYSATAIATELGVSSSPVREALLALVEQGVMEPIRNRGFRVVPMTERDRKDVHKLRLLIEVPTMLELVGHPEMERREHEFRAIAHEIVDAADRADYVAYLAGDRSFHLGLLGITGNERLVALVENLRDQTRQGGLVSLFESGQLRDTAEEHFLILDALMAKDSRLVESLMVAHLDHVVADWGPADS</sequence>
<evidence type="ECO:0000256" key="3">
    <source>
        <dbReference type="ARBA" id="ARBA00023163"/>
    </source>
</evidence>
<dbReference type="Gene3D" id="1.10.10.10">
    <property type="entry name" value="Winged helix-like DNA-binding domain superfamily/Winged helix DNA-binding domain"/>
    <property type="match status" value="1"/>
</dbReference>
<dbReference type="InterPro" id="IPR011711">
    <property type="entry name" value="GntR_C"/>
</dbReference>
<dbReference type="PANTHER" id="PTHR43537:SF45">
    <property type="entry name" value="GNTR FAMILY REGULATORY PROTEIN"/>
    <property type="match status" value="1"/>
</dbReference>
<evidence type="ECO:0000313" key="6">
    <source>
        <dbReference type="Proteomes" id="UP000541033"/>
    </source>
</evidence>
<feature type="domain" description="HTH gntR-type" evidence="4">
    <location>
        <begin position="11"/>
        <end position="78"/>
    </location>
</feature>
<dbReference type="GO" id="GO:0003700">
    <property type="term" value="F:DNA-binding transcription factor activity"/>
    <property type="evidence" value="ECO:0007669"/>
    <property type="project" value="InterPro"/>
</dbReference>
<dbReference type="InterPro" id="IPR036390">
    <property type="entry name" value="WH_DNA-bd_sf"/>
</dbReference>
<name>A0A7X5TU03_9MICO</name>
<accession>A0A7X5TU03</accession>
<keyword evidence="1" id="KW-0805">Transcription regulation</keyword>
<gene>
    <name evidence="5" type="ORF">FHX76_002641</name>
</gene>
<keyword evidence="2 5" id="KW-0238">DNA-binding</keyword>
<dbReference type="RefSeq" id="WP_167151272.1">
    <property type="nucleotide sequence ID" value="NZ_JAAMOX010000002.1"/>
</dbReference>
<protein>
    <submittedName>
        <fullName evidence="5">DNA-binding GntR family transcriptional regulator</fullName>
    </submittedName>
</protein>
<dbReference type="SUPFAM" id="SSF48008">
    <property type="entry name" value="GntR ligand-binding domain-like"/>
    <property type="match status" value="1"/>
</dbReference>
<dbReference type="Gene3D" id="1.20.120.530">
    <property type="entry name" value="GntR ligand-binding domain-like"/>
    <property type="match status" value="1"/>
</dbReference>
<dbReference type="InterPro" id="IPR036388">
    <property type="entry name" value="WH-like_DNA-bd_sf"/>
</dbReference>
<organism evidence="5 6">
    <name type="scientific">Lysinibacter cavernae</name>
    <dbReference type="NCBI Taxonomy" id="1640652"/>
    <lineage>
        <taxon>Bacteria</taxon>
        <taxon>Bacillati</taxon>
        <taxon>Actinomycetota</taxon>
        <taxon>Actinomycetes</taxon>
        <taxon>Micrococcales</taxon>
        <taxon>Microbacteriaceae</taxon>
        <taxon>Lysinibacter</taxon>
    </lineage>
</organism>
<dbReference type="AlphaFoldDB" id="A0A7X5TU03"/>
<dbReference type="SMART" id="SM00345">
    <property type="entry name" value="HTH_GNTR"/>
    <property type="match status" value="1"/>
</dbReference>
<dbReference type="PANTHER" id="PTHR43537">
    <property type="entry name" value="TRANSCRIPTIONAL REGULATOR, GNTR FAMILY"/>
    <property type="match status" value="1"/>
</dbReference>
<dbReference type="GO" id="GO:0003677">
    <property type="term" value="F:DNA binding"/>
    <property type="evidence" value="ECO:0007669"/>
    <property type="project" value="UniProtKB-KW"/>
</dbReference>
<keyword evidence="3" id="KW-0804">Transcription</keyword>
<proteinExistence type="predicted"/>
<dbReference type="PROSITE" id="PS50949">
    <property type="entry name" value="HTH_GNTR"/>
    <property type="match status" value="1"/>
</dbReference>
<dbReference type="InterPro" id="IPR000524">
    <property type="entry name" value="Tscrpt_reg_HTH_GntR"/>
</dbReference>
<keyword evidence="6" id="KW-1185">Reference proteome</keyword>
<evidence type="ECO:0000256" key="1">
    <source>
        <dbReference type="ARBA" id="ARBA00023015"/>
    </source>
</evidence>
<dbReference type="EMBL" id="JAAMOX010000002">
    <property type="protein sequence ID" value="NIH54745.1"/>
    <property type="molecule type" value="Genomic_DNA"/>
</dbReference>
<dbReference type="Proteomes" id="UP000541033">
    <property type="component" value="Unassembled WGS sequence"/>
</dbReference>
<evidence type="ECO:0000313" key="5">
    <source>
        <dbReference type="EMBL" id="NIH54745.1"/>
    </source>
</evidence>
<dbReference type="Pfam" id="PF07729">
    <property type="entry name" value="FCD"/>
    <property type="match status" value="1"/>
</dbReference>
<comment type="caution">
    <text evidence="5">The sequence shown here is derived from an EMBL/GenBank/DDBJ whole genome shotgun (WGS) entry which is preliminary data.</text>
</comment>
<reference evidence="5 6" key="1">
    <citation type="submission" date="2020-02" db="EMBL/GenBank/DDBJ databases">
        <title>Sequencing the genomes of 1000 actinobacteria strains.</title>
        <authorList>
            <person name="Klenk H.-P."/>
        </authorList>
    </citation>
    <scope>NUCLEOTIDE SEQUENCE [LARGE SCALE GENOMIC DNA]</scope>
    <source>
        <strain evidence="5 6">DSM 27960</strain>
    </source>
</reference>
<evidence type="ECO:0000259" key="4">
    <source>
        <dbReference type="PROSITE" id="PS50949"/>
    </source>
</evidence>
<evidence type="ECO:0000256" key="2">
    <source>
        <dbReference type="ARBA" id="ARBA00023125"/>
    </source>
</evidence>